<feature type="domain" description="C2H2-type" evidence="3">
    <location>
        <begin position="626"/>
        <end position="651"/>
    </location>
</feature>
<dbReference type="SUPFAM" id="SSF57667">
    <property type="entry name" value="beta-beta-alpha zinc fingers"/>
    <property type="match status" value="1"/>
</dbReference>
<dbReference type="SMART" id="SM00355">
    <property type="entry name" value="ZnF_C2H2"/>
    <property type="match status" value="2"/>
</dbReference>
<dbReference type="OrthoDB" id="8922241at2759"/>
<dbReference type="InterPro" id="IPR036236">
    <property type="entry name" value="Znf_C2H2_sf"/>
</dbReference>
<feature type="compositionally biased region" description="Polar residues" evidence="2">
    <location>
        <begin position="377"/>
        <end position="405"/>
    </location>
</feature>
<dbReference type="Proteomes" id="UP000186303">
    <property type="component" value="Chromosome 4"/>
</dbReference>
<feature type="region of interest" description="Disordered" evidence="2">
    <location>
        <begin position="1"/>
        <end position="128"/>
    </location>
</feature>
<dbReference type="InterPro" id="IPR013087">
    <property type="entry name" value="Znf_C2H2_type"/>
</dbReference>
<feature type="region of interest" description="Disordered" evidence="2">
    <location>
        <begin position="309"/>
        <end position="552"/>
    </location>
</feature>
<evidence type="ECO:0000313" key="5">
    <source>
        <dbReference type="Proteomes" id="UP000186303"/>
    </source>
</evidence>
<reference evidence="5" key="1">
    <citation type="journal article" date="2017" name="Nucleic Acids Res.">
        <title>Proteogenomics produces comprehensive and highly accurate protein-coding gene annotation in a complete genome assembly of Malassezia sympodialis.</title>
        <authorList>
            <person name="Zhu Y."/>
            <person name="Engstroem P.G."/>
            <person name="Tellgren-Roth C."/>
            <person name="Baudo C.D."/>
            <person name="Kennell J.C."/>
            <person name="Sun S."/>
            <person name="Billmyre R.B."/>
            <person name="Schroeder M.S."/>
            <person name="Andersson A."/>
            <person name="Holm T."/>
            <person name="Sigurgeirsson B."/>
            <person name="Wu G."/>
            <person name="Sankaranarayanan S.R."/>
            <person name="Siddharthan R."/>
            <person name="Sanyal K."/>
            <person name="Lundeberg J."/>
            <person name="Nystedt B."/>
            <person name="Boekhout T."/>
            <person name="Dawson T.L. Jr."/>
            <person name="Heitman J."/>
            <person name="Scheynius A."/>
            <person name="Lehtioe J."/>
        </authorList>
    </citation>
    <scope>NUCLEOTIDE SEQUENCE [LARGE SCALE GENOMIC DNA]</scope>
    <source>
        <strain evidence="5">ATCC 42132</strain>
    </source>
</reference>
<feature type="compositionally biased region" description="Polar residues" evidence="2">
    <location>
        <begin position="443"/>
        <end position="457"/>
    </location>
</feature>
<gene>
    <name evidence="4" type="ORF">MSYG_2867</name>
</gene>
<dbReference type="EMBL" id="LT671824">
    <property type="protein sequence ID" value="SHO78520.1"/>
    <property type="molecule type" value="Genomic_DNA"/>
</dbReference>
<keyword evidence="4" id="KW-0647">Proteasome</keyword>
<feature type="compositionally biased region" description="Polar residues" evidence="2">
    <location>
        <begin position="537"/>
        <end position="552"/>
    </location>
</feature>
<organism evidence="4 5">
    <name type="scientific">Malassezia sympodialis (strain ATCC 42132)</name>
    <name type="common">Atopic eczema-associated yeast</name>
    <dbReference type="NCBI Taxonomy" id="1230383"/>
    <lineage>
        <taxon>Eukaryota</taxon>
        <taxon>Fungi</taxon>
        <taxon>Dikarya</taxon>
        <taxon>Basidiomycota</taxon>
        <taxon>Ustilaginomycotina</taxon>
        <taxon>Malasseziomycetes</taxon>
        <taxon>Malasseziales</taxon>
        <taxon>Malasseziaceae</taxon>
        <taxon>Malassezia</taxon>
    </lineage>
</organism>
<keyword evidence="1" id="KW-0862">Zinc</keyword>
<keyword evidence="5" id="KW-1185">Reference proteome</keyword>
<feature type="compositionally biased region" description="Low complexity" evidence="2">
    <location>
        <begin position="253"/>
        <end position="264"/>
    </location>
</feature>
<evidence type="ECO:0000313" key="4">
    <source>
        <dbReference type="EMBL" id="SHO78520.1"/>
    </source>
</evidence>
<feature type="compositionally biased region" description="Polar residues" evidence="2">
    <location>
        <begin position="515"/>
        <end position="527"/>
    </location>
</feature>
<feature type="compositionally biased region" description="Polar residues" evidence="2">
    <location>
        <begin position="415"/>
        <end position="431"/>
    </location>
</feature>
<dbReference type="VEuPathDB" id="FungiDB:MSYG_2867"/>
<accession>A0A1M8A7Q1</accession>
<evidence type="ECO:0000256" key="2">
    <source>
        <dbReference type="SAM" id="MobiDB-lite"/>
    </source>
</evidence>
<name>A0A1M8A7Q1_MALS4</name>
<dbReference type="PROSITE" id="PS00028">
    <property type="entry name" value="ZINC_FINGER_C2H2_1"/>
    <property type="match status" value="1"/>
</dbReference>
<evidence type="ECO:0000259" key="3">
    <source>
        <dbReference type="PROSITE" id="PS50157"/>
    </source>
</evidence>
<protein>
    <submittedName>
        <fullName evidence="4">Similar to S.cerevisiae protein RPN4 (Transcription factor that stimulates expression of proteasome genes)</fullName>
    </submittedName>
</protein>
<dbReference type="GO" id="GO:0008270">
    <property type="term" value="F:zinc ion binding"/>
    <property type="evidence" value="ECO:0007669"/>
    <property type="project" value="UniProtKB-KW"/>
</dbReference>
<feature type="compositionally biased region" description="Low complexity" evidence="2">
    <location>
        <begin position="464"/>
        <end position="484"/>
    </location>
</feature>
<dbReference type="Gene3D" id="3.30.160.60">
    <property type="entry name" value="Classic Zinc Finger"/>
    <property type="match status" value="1"/>
</dbReference>
<proteinExistence type="predicted"/>
<dbReference type="STRING" id="1230383.A0A1M8A7Q1"/>
<dbReference type="AlphaFoldDB" id="A0A1M8A7Q1"/>
<dbReference type="GO" id="GO:0000502">
    <property type="term" value="C:proteasome complex"/>
    <property type="evidence" value="ECO:0007669"/>
    <property type="project" value="UniProtKB-KW"/>
</dbReference>
<evidence type="ECO:0000256" key="1">
    <source>
        <dbReference type="PROSITE-ProRule" id="PRU00042"/>
    </source>
</evidence>
<keyword evidence="1" id="KW-0479">Metal-binding</keyword>
<sequence>MEAGDFVLYDEQGGNEEVKDAAPFQRPGFWEHRGQLPDTSPLLDEAPHNLHLQSHLSKDSPATLKSGSPYNTPPQNPSSGTLGAPLNLLSLQTNDGDSTTTPKMPPLFPSLPSEQLPPDSSRVVTPPAHQTPDIRAWAAALGDMDAAASFLWKPGAQGKDNLRRWKSYWRENNAHGFPPSVSANPDLFHDNETGAYRPATEKLTVSPRDLHLDYNEANTPPAKHNNVNLFGDMVPLFSSQPSLDLAASQATPLSLSSGMETGSSTEEEDDEDEKPFHANAVIQDAPMGITKPNEQLLEQWSRPMYGTPPQNIPESRELPSEGNWPMLGPTFSSVSTSSDSEDDLPNHTGARMHKTRNGTEPLGRTNSGAMTGYGYIPSSQDSTFGTGTDMESVSGSQMSISATESEPTHDDDNGRSPSILNSAQAITPATDQEQDASHPMSIKDSSTGIATFGPSSRSHQKEASPSSVIPSSSTAQSSESSSSELDADSDYEQTHHMSPAPHRTTARRGRPPRTVSSARGSSATNPLHRTAGHPFGTSPTSNHNINRGNTSSPVSGSAIRCDYVSPVTHQVCGTIFHRMYDLARHRITLHLREEAQLVKDGLLKVDQCIVLGKEVDVQKALAELEWTCRICGATFSRKDAMLRHERLRHHR</sequence>
<feature type="compositionally biased region" description="Polar residues" evidence="2">
    <location>
        <begin position="89"/>
        <end position="102"/>
    </location>
</feature>
<dbReference type="PROSITE" id="PS50157">
    <property type="entry name" value="ZINC_FINGER_C2H2_2"/>
    <property type="match status" value="1"/>
</dbReference>
<feature type="region of interest" description="Disordered" evidence="2">
    <location>
        <begin position="248"/>
        <end position="273"/>
    </location>
</feature>
<keyword evidence="1" id="KW-0863">Zinc-finger</keyword>
<dbReference type="OMA" id="HRMYDLA"/>